<dbReference type="InterPro" id="IPR029058">
    <property type="entry name" value="AB_hydrolase_fold"/>
</dbReference>
<dbReference type="GO" id="GO:0016787">
    <property type="term" value="F:hydrolase activity"/>
    <property type="evidence" value="ECO:0007669"/>
    <property type="project" value="UniProtKB-KW"/>
</dbReference>
<dbReference type="Pfam" id="PF06500">
    <property type="entry name" value="FrsA-like"/>
    <property type="match status" value="1"/>
</dbReference>
<dbReference type="PANTHER" id="PTHR22946">
    <property type="entry name" value="DIENELACTONE HYDROLASE DOMAIN-CONTAINING PROTEIN-RELATED"/>
    <property type="match status" value="1"/>
</dbReference>
<protein>
    <submittedName>
        <fullName evidence="2">Alpha/beta hydrolase</fullName>
    </submittedName>
</protein>
<keyword evidence="1 2" id="KW-0378">Hydrolase</keyword>
<dbReference type="InterPro" id="IPR010520">
    <property type="entry name" value="FrsA-like"/>
</dbReference>
<comment type="caution">
    <text evidence="2">The sequence shown here is derived from an EMBL/GenBank/DDBJ whole genome shotgun (WGS) entry which is preliminary data.</text>
</comment>
<evidence type="ECO:0000313" key="2">
    <source>
        <dbReference type="EMBL" id="MDF2096426.1"/>
    </source>
</evidence>
<reference evidence="2 3" key="1">
    <citation type="submission" date="2023-03" db="EMBL/GenBank/DDBJ databases">
        <title>Fodinicurvata sp. CAU 1616 isolated from sea sendiment.</title>
        <authorList>
            <person name="Kim W."/>
        </authorList>
    </citation>
    <scope>NUCLEOTIDE SEQUENCE [LARGE SCALE GENOMIC DNA]</scope>
    <source>
        <strain evidence="2 3">CAU 1616</strain>
    </source>
</reference>
<dbReference type="Proteomes" id="UP001215503">
    <property type="component" value="Unassembled WGS sequence"/>
</dbReference>
<evidence type="ECO:0000256" key="1">
    <source>
        <dbReference type="ARBA" id="ARBA00022801"/>
    </source>
</evidence>
<dbReference type="InterPro" id="IPR050261">
    <property type="entry name" value="FrsA_esterase"/>
</dbReference>
<keyword evidence="3" id="KW-1185">Reference proteome</keyword>
<gene>
    <name evidence="2" type="ORF">P2G67_10605</name>
</gene>
<organism evidence="2 3">
    <name type="scientific">Aquibaculum arenosum</name>
    <dbReference type="NCBI Taxonomy" id="3032591"/>
    <lineage>
        <taxon>Bacteria</taxon>
        <taxon>Pseudomonadati</taxon>
        <taxon>Pseudomonadota</taxon>
        <taxon>Alphaproteobacteria</taxon>
        <taxon>Rhodospirillales</taxon>
        <taxon>Rhodovibrionaceae</taxon>
        <taxon>Aquibaculum</taxon>
    </lineage>
</organism>
<name>A0ABT5YN80_9PROT</name>
<sequence>MASVERTTTRIQGFASGELDFQLMRLLGSCTSGGGSPGEIMAARARMGSDDPTAWPAAFGSLADGLMTLASQAEERGHSVSAREHFLRASSYYRSAEYFCDPFGEEAQRLGLASAGAFARAAKHLPYVVEPVEVPYEGLTLPGFLARPDYSASPNKTLICMTGFDGTTEELWYQAARDGLERGWTVLSVQGPGQVGTMRRHPQLTFRPDYEVPVRAIVDFVLARADVDPQRLALYGISFGGYFSVRAAAHEPRLQALIANAPIVNLDAYMSGFLKGSSGASDQADDLRLDEVDSVPDEVMPPATKLNFKATCRRYGVQSFSEWIEALKDYRVDNLPDIRCPALALAGDGEGQETLRQVEAFANTISGPVRKRIFTTAEGADMHCQVGNLPLANAVIYDWLDELFADSR</sequence>
<dbReference type="EMBL" id="JARHUD010000006">
    <property type="protein sequence ID" value="MDF2096426.1"/>
    <property type="molecule type" value="Genomic_DNA"/>
</dbReference>
<evidence type="ECO:0000313" key="3">
    <source>
        <dbReference type="Proteomes" id="UP001215503"/>
    </source>
</evidence>
<proteinExistence type="predicted"/>
<dbReference type="RefSeq" id="WP_275822848.1">
    <property type="nucleotide sequence ID" value="NZ_JARHUD010000006.1"/>
</dbReference>
<dbReference type="SUPFAM" id="SSF53474">
    <property type="entry name" value="alpha/beta-Hydrolases"/>
    <property type="match status" value="1"/>
</dbReference>
<dbReference type="Gene3D" id="3.40.50.1820">
    <property type="entry name" value="alpha/beta hydrolase"/>
    <property type="match status" value="1"/>
</dbReference>
<accession>A0ABT5YN80</accession>
<dbReference type="PANTHER" id="PTHR22946:SF12">
    <property type="entry name" value="CONIDIAL PIGMENT BIOSYNTHESIS PROTEIN AYG1 (AFU_ORTHOLOGUE AFUA_2G17550)"/>
    <property type="match status" value="1"/>
</dbReference>
<dbReference type="Gene3D" id="1.20.1440.110">
    <property type="entry name" value="acylaminoacyl peptidase"/>
    <property type="match status" value="1"/>
</dbReference>